<evidence type="ECO:0008006" key="5">
    <source>
        <dbReference type="Google" id="ProtNLM"/>
    </source>
</evidence>
<protein>
    <recommendedName>
        <fullName evidence="5">Beta protein</fullName>
    </recommendedName>
</protein>
<dbReference type="Pfam" id="PF14350">
    <property type="entry name" value="Beta_protein"/>
    <property type="match status" value="1"/>
</dbReference>
<name>A0A4R9ISC0_9LEPT</name>
<evidence type="ECO:0000313" key="1">
    <source>
        <dbReference type="EMBL" id="TGK79249.1"/>
    </source>
</evidence>
<proteinExistence type="predicted"/>
<dbReference type="InterPro" id="IPR025683">
    <property type="entry name" value="Protein_beta"/>
</dbReference>
<reference evidence="3 4" key="2">
    <citation type="journal article" date="2019" name="PLoS Negl. Trop. Dis.">
        <title>Revisiting the worldwide diversity of Leptospira species in the environment.</title>
        <authorList>
            <person name="Vincent A.T."/>
            <person name="Schiettekatte O."/>
            <person name="Bourhy P."/>
            <person name="Veyrier F.J."/>
            <person name="Picardeau M."/>
        </authorList>
    </citation>
    <scope>NUCLEOTIDE SEQUENCE [LARGE SCALE GENOMIC DNA]</scope>
    <source>
        <strain evidence="1 3">201800280</strain>
        <strain evidence="4">201800281</strain>
    </source>
</reference>
<gene>
    <name evidence="1" type="ORF">EHQ23_19535</name>
    <name evidence="2" type="ORF">EHQ26_03240</name>
</gene>
<evidence type="ECO:0000313" key="3">
    <source>
        <dbReference type="Proteomes" id="UP000297394"/>
    </source>
</evidence>
<comment type="caution">
    <text evidence="1">The sequence shown here is derived from an EMBL/GenBank/DDBJ whole genome shotgun (WGS) entry which is preliminary data.</text>
</comment>
<evidence type="ECO:0000313" key="4">
    <source>
        <dbReference type="Proteomes" id="UP000297918"/>
    </source>
</evidence>
<dbReference type="OrthoDB" id="7847670at2"/>
<sequence>MVKYFPIIKTTDAELKGYFFLDSFVKKGLIPVFELTRSRRSKNNSNGDVEIKMKKIFDLCEGRKFILDVTTENTLSNSQTTAFLDNANGFINWTDFIKKHQDGSIIPCVHYMPGEEKDIETQLKNLESISDVTACRFGFSDDEGFNADEVENAVKFLLGKRIKPIYIIVDSGFVHLKTLDLQKNKILELAKKLNPILGKNDVVFFPSSSFPKSVMDSGYGKANAESGGFKIGEVEIFKELKKISKKIPYSDFGSIHPKRYEDFGKWTPRIDYPVDNEFFFYRYKLEAGGYVTAAKAIVKDKFYNPIKKIQTWGDEEVIAAAAGNPNGKSPSHWIAVRMNLHITRQFLNL</sequence>
<dbReference type="RefSeq" id="WP_135674854.1">
    <property type="nucleotide sequence ID" value="NZ_RQFL01000008.1"/>
</dbReference>
<reference evidence="2" key="1">
    <citation type="submission" date="2018-10" db="EMBL/GenBank/DDBJ databases">
        <authorList>
            <person name="Vincent A.T."/>
            <person name="Schiettekatte O."/>
            <person name="Bourhy P."/>
            <person name="Veyrier F.J."/>
            <person name="Picardeau M."/>
        </authorList>
    </citation>
    <scope>NUCLEOTIDE SEQUENCE</scope>
    <source>
        <strain evidence="2">201800281</strain>
    </source>
</reference>
<dbReference type="Proteomes" id="UP000297918">
    <property type="component" value="Unassembled WGS sequence"/>
</dbReference>
<organism evidence="1 3">
    <name type="scientific">Leptospira bourretii</name>
    <dbReference type="NCBI Taxonomy" id="2484962"/>
    <lineage>
        <taxon>Bacteria</taxon>
        <taxon>Pseudomonadati</taxon>
        <taxon>Spirochaetota</taxon>
        <taxon>Spirochaetia</taxon>
        <taxon>Leptospirales</taxon>
        <taxon>Leptospiraceae</taxon>
        <taxon>Leptospira</taxon>
    </lineage>
</organism>
<dbReference type="EMBL" id="RQFM01000031">
    <property type="protein sequence ID" value="TGK79249.1"/>
    <property type="molecule type" value="Genomic_DNA"/>
</dbReference>
<keyword evidence="4" id="KW-1185">Reference proteome</keyword>
<dbReference type="AlphaFoldDB" id="A0A4R9ISC0"/>
<evidence type="ECO:0000313" key="2">
    <source>
        <dbReference type="EMBL" id="TGK94362.1"/>
    </source>
</evidence>
<accession>A0A4R9ISC0</accession>
<dbReference type="EMBL" id="RQFL01000008">
    <property type="protein sequence ID" value="TGK94362.1"/>
    <property type="molecule type" value="Genomic_DNA"/>
</dbReference>
<dbReference type="Proteomes" id="UP000297394">
    <property type="component" value="Unassembled WGS sequence"/>
</dbReference>